<dbReference type="Pfam" id="PF01636">
    <property type="entry name" value="APH"/>
    <property type="match status" value="1"/>
</dbReference>
<name>A0ABS1TJQ6_9BACI</name>
<comment type="caution">
    <text evidence="2">The sequence shown here is derived from an EMBL/GenBank/DDBJ whole genome shotgun (WGS) entry which is preliminary data.</text>
</comment>
<keyword evidence="3" id="KW-1185">Reference proteome</keyword>
<evidence type="ECO:0000259" key="1">
    <source>
        <dbReference type="Pfam" id="PF01636"/>
    </source>
</evidence>
<organism evidence="2 3">
    <name type="scientific">Neobacillus paridis</name>
    <dbReference type="NCBI Taxonomy" id="2803862"/>
    <lineage>
        <taxon>Bacteria</taxon>
        <taxon>Bacillati</taxon>
        <taxon>Bacillota</taxon>
        <taxon>Bacilli</taxon>
        <taxon>Bacillales</taxon>
        <taxon>Bacillaceae</taxon>
        <taxon>Neobacillus</taxon>
    </lineage>
</organism>
<dbReference type="Gene3D" id="3.90.1200.10">
    <property type="match status" value="1"/>
</dbReference>
<feature type="domain" description="Aminoglycoside phosphotransferase" evidence="1">
    <location>
        <begin position="100"/>
        <end position="244"/>
    </location>
</feature>
<protein>
    <submittedName>
        <fullName evidence="2">Phosphotransferase</fullName>
    </submittedName>
</protein>
<dbReference type="EMBL" id="JAESWB010000025">
    <property type="protein sequence ID" value="MBL4951259.1"/>
    <property type="molecule type" value="Genomic_DNA"/>
</dbReference>
<sequence>MTKVVKPSKGRYGDDAYYNRLFSYFRSQLKEKIKEMVPLQRSVLLLKTEQHLYVVKGYQSNQRLKIQEAFTSTLRKEGFMNTYVFLQSPAKEQLFFEGSYFGLIEYIPQNKVAFTFQTLKNRRDGLDLLEKFHHATASFETRYRRLLPKADLIGKWTERLEVFSNNLPFLMYFMNEPFISEIVSWANWSVKGMEANREYFEEEPFVILHGDVAHHNFLRNEDGKLYIIDFDLISIGPRVLDYLQYANRILPYLDWSIDKLGSLKQMRKFLHDNSFLYALAYPTDIFREWNRLIREQSYSDPHKLQQVMDLSIGQFYSRKKFISRLKSMVNESGY</sequence>
<gene>
    <name evidence="2" type="ORF">JK635_03255</name>
</gene>
<dbReference type="Proteomes" id="UP000623967">
    <property type="component" value="Unassembled WGS sequence"/>
</dbReference>
<dbReference type="InterPro" id="IPR011009">
    <property type="entry name" value="Kinase-like_dom_sf"/>
</dbReference>
<accession>A0ABS1TJQ6</accession>
<evidence type="ECO:0000313" key="3">
    <source>
        <dbReference type="Proteomes" id="UP000623967"/>
    </source>
</evidence>
<dbReference type="InterPro" id="IPR002575">
    <property type="entry name" value="Aminoglycoside_PTrfase"/>
</dbReference>
<proteinExistence type="predicted"/>
<evidence type="ECO:0000313" key="2">
    <source>
        <dbReference type="EMBL" id="MBL4951259.1"/>
    </source>
</evidence>
<reference evidence="2 3" key="1">
    <citation type="submission" date="2021-01" db="EMBL/GenBank/DDBJ databases">
        <title>Genome public.</title>
        <authorList>
            <person name="Liu C."/>
            <person name="Sun Q."/>
        </authorList>
    </citation>
    <scope>NUCLEOTIDE SEQUENCE [LARGE SCALE GENOMIC DNA]</scope>
    <source>
        <strain evidence="2 3">YIM B02564</strain>
    </source>
</reference>
<dbReference type="SUPFAM" id="SSF56112">
    <property type="entry name" value="Protein kinase-like (PK-like)"/>
    <property type="match status" value="1"/>
</dbReference>